<keyword evidence="2 4" id="KW-0521">NADP</keyword>
<gene>
    <name evidence="4 9" type="primary">proC</name>
    <name evidence="9" type="ORF">DSLASN_46040</name>
</gene>
<dbReference type="InterPro" id="IPR000304">
    <property type="entry name" value="Pyrroline-COOH_reductase"/>
</dbReference>
<dbReference type="InterPro" id="IPR028939">
    <property type="entry name" value="P5C_Rdtase_cat_N"/>
</dbReference>
<keyword evidence="4 6" id="KW-0028">Amino-acid biosynthesis</keyword>
<comment type="subcellular location">
    <subcellularLocation>
        <location evidence="4">Cytoplasm</location>
    </subcellularLocation>
</comment>
<dbReference type="SUPFAM" id="SSF48179">
    <property type="entry name" value="6-phosphogluconate dehydrogenase C-terminal domain-like"/>
    <property type="match status" value="1"/>
</dbReference>
<feature type="domain" description="Pyrroline-5-carboxylate reductase catalytic N-terminal" evidence="7">
    <location>
        <begin position="7"/>
        <end position="106"/>
    </location>
</feature>
<keyword evidence="10" id="KW-1185">Reference proteome</keyword>
<dbReference type="PIRSF" id="PIRSF000193">
    <property type="entry name" value="Pyrrol-5-carb_rd"/>
    <property type="match status" value="1"/>
</dbReference>
<dbReference type="InterPro" id="IPR053790">
    <property type="entry name" value="P5CR-like_CS"/>
</dbReference>
<evidence type="ECO:0000256" key="1">
    <source>
        <dbReference type="ARBA" id="ARBA00005525"/>
    </source>
</evidence>
<dbReference type="Proteomes" id="UP001320148">
    <property type="component" value="Chromosome"/>
</dbReference>
<comment type="pathway">
    <text evidence="4 6">Amino-acid biosynthesis; L-proline biosynthesis; L-proline from L-glutamate 5-semialdehyde: step 1/1.</text>
</comment>
<protein>
    <recommendedName>
        <fullName evidence="4 5">Pyrroline-5-carboxylate reductase</fullName>
        <shortName evidence="4">P5C reductase</shortName>
        <shortName evidence="4">P5CR</shortName>
        <ecNumber evidence="4 5">1.5.1.2</ecNumber>
    </recommendedName>
    <alternativeName>
        <fullName evidence="4">PCA reductase</fullName>
    </alternativeName>
</protein>
<evidence type="ECO:0000313" key="10">
    <source>
        <dbReference type="Proteomes" id="UP001320148"/>
    </source>
</evidence>
<evidence type="ECO:0000313" key="9">
    <source>
        <dbReference type="EMBL" id="BCS98972.1"/>
    </source>
</evidence>
<comment type="catalytic activity">
    <reaction evidence="4 6">
        <text>L-proline + NADP(+) = (S)-1-pyrroline-5-carboxylate + NADPH + 2 H(+)</text>
        <dbReference type="Rhea" id="RHEA:14109"/>
        <dbReference type="ChEBI" id="CHEBI:15378"/>
        <dbReference type="ChEBI" id="CHEBI:17388"/>
        <dbReference type="ChEBI" id="CHEBI:57783"/>
        <dbReference type="ChEBI" id="CHEBI:58349"/>
        <dbReference type="ChEBI" id="CHEBI:60039"/>
        <dbReference type="EC" id="1.5.1.2"/>
    </reaction>
</comment>
<sequence length="285" mass="30368">MSASDVRIGFIGAGNMAEAMAGALISSGKMQSRQLTLCDIREDRLSYLKTQYNVHTSTSAAETFETASTVVLAVKPQGMRALLEELRNKGLHRSVQRKQIITIAAGLPLSFYEGILYEGLDETSAARLPIMRVMPNTPALVLAGMSGLCGNAHTTPSDMDLAEALLSSMGDVLRVTEAQMDGVTAVSGSGPAYFFYFVEAMVKTAEKMGFQSGEANRLALATLNGAAKLLLDSGEEPADLRRKVTSPGGTTEAAINEMKARNVAEGIQEGMLAAARRSRELSELI</sequence>
<reference evidence="9 10" key="1">
    <citation type="submission" date="2021-02" db="EMBL/GenBank/DDBJ databases">
        <title>Complete genome of Desulfoluna sp. strain ASN36.</title>
        <authorList>
            <person name="Takahashi A."/>
            <person name="Kojima H."/>
            <person name="Fukui M."/>
        </authorList>
    </citation>
    <scope>NUCLEOTIDE SEQUENCE [LARGE SCALE GENOMIC DNA]</scope>
    <source>
        <strain evidence="9 10">ASN36</strain>
    </source>
</reference>
<evidence type="ECO:0000256" key="4">
    <source>
        <dbReference type="HAMAP-Rule" id="MF_01925"/>
    </source>
</evidence>
<evidence type="ECO:0000259" key="8">
    <source>
        <dbReference type="Pfam" id="PF14748"/>
    </source>
</evidence>
<name>A0ABM7PN63_9BACT</name>
<dbReference type="Pfam" id="PF03807">
    <property type="entry name" value="F420_oxidored"/>
    <property type="match status" value="1"/>
</dbReference>
<dbReference type="HAMAP" id="MF_01925">
    <property type="entry name" value="P5C_reductase"/>
    <property type="match status" value="1"/>
</dbReference>
<dbReference type="Gene3D" id="1.10.3730.10">
    <property type="entry name" value="ProC C-terminal domain-like"/>
    <property type="match status" value="1"/>
</dbReference>
<dbReference type="Pfam" id="PF14748">
    <property type="entry name" value="P5CR_dimer"/>
    <property type="match status" value="1"/>
</dbReference>
<evidence type="ECO:0000256" key="6">
    <source>
        <dbReference type="RuleBase" id="RU003903"/>
    </source>
</evidence>
<evidence type="ECO:0000256" key="2">
    <source>
        <dbReference type="ARBA" id="ARBA00022857"/>
    </source>
</evidence>
<comment type="catalytic activity">
    <reaction evidence="4">
        <text>L-proline + NAD(+) = (S)-1-pyrroline-5-carboxylate + NADH + 2 H(+)</text>
        <dbReference type="Rhea" id="RHEA:14105"/>
        <dbReference type="ChEBI" id="CHEBI:15378"/>
        <dbReference type="ChEBI" id="CHEBI:17388"/>
        <dbReference type="ChEBI" id="CHEBI:57540"/>
        <dbReference type="ChEBI" id="CHEBI:57945"/>
        <dbReference type="ChEBI" id="CHEBI:60039"/>
        <dbReference type="EC" id="1.5.1.2"/>
    </reaction>
</comment>
<evidence type="ECO:0000259" key="7">
    <source>
        <dbReference type="Pfam" id="PF03807"/>
    </source>
</evidence>
<evidence type="ECO:0000256" key="3">
    <source>
        <dbReference type="ARBA" id="ARBA00023002"/>
    </source>
</evidence>
<organism evidence="9 10">
    <name type="scientific">Desulfoluna limicola</name>
    <dbReference type="NCBI Taxonomy" id="2810562"/>
    <lineage>
        <taxon>Bacteria</taxon>
        <taxon>Pseudomonadati</taxon>
        <taxon>Thermodesulfobacteriota</taxon>
        <taxon>Desulfobacteria</taxon>
        <taxon>Desulfobacterales</taxon>
        <taxon>Desulfolunaceae</taxon>
        <taxon>Desulfoluna</taxon>
    </lineage>
</organism>
<dbReference type="InterPro" id="IPR008927">
    <property type="entry name" value="6-PGluconate_DH-like_C_sf"/>
</dbReference>
<dbReference type="InterPro" id="IPR036291">
    <property type="entry name" value="NAD(P)-bd_dom_sf"/>
</dbReference>
<feature type="domain" description="Pyrroline-5-carboxylate reductase dimerisation" evidence="8">
    <location>
        <begin position="177"/>
        <end position="281"/>
    </location>
</feature>
<dbReference type="EC" id="1.5.1.2" evidence="4 5"/>
<dbReference type="RefSeq" id="WP_236890328.1">
    <property type="nucleotide sequence ID" value="NZ_AP024488.1"/>
</dbReference>
<dbReference type="NCBIfam" id="TIGR00112">
    <property type="entry name" value="proC"/>
    <property type="match status" value="1"/>
</dbReference>
<keyword evidence="3 4" id="KW-0560">Oxidoreductase</keyword>
<dbReference type="PANTHER" id="PTHR11645">
    <property type="entry name" value="PYRROLINE-5-CARBOXYLATE REDUCTASE"/>
    <property type="match status" value="1"/>
</dbReference>
<dbReference type="InterPro" id="IPR029036">
    <property type="entry name" value="P5CR_dimer"/>
</dbReference>
<dbReference type="PANTHER" id="PTHR11645:SF0">
    <property type="entry name" value="PYRROLINE-5-CARBOXYLATE REDUCTASE 3"/>
    <property type="match status" value="1"/>
</dbReference>
<keyword evidence="4" id="KW-0963">Cytoplasm</keyword>
<comment type="similarity">
    <text evidence="1 4 6">Belongs to the pyrroline-5-carboxylate reductase family.</text>
</comment>
<evidence type="ECO:0000256" key="5">
    <source>
        <dbReference type="NCBIfam" id="TIGR00112"/>
    </source>
</evidence>
<accession>A0ABM7PN63</accession>
<dbReference type="SUPFAM" id="SSF51735">
    <property type="entry name" value="NAD(P)-binding Rossmann-fold domains"/>
    <property type="match status" value="1"/>
</dbReference>
<dbReference type="PROSITE" id="PS00521">
    <property type="entry name" value="P5CR"/>
    <property type="match status" value="1"/>
</dbReference>
<proteinExistence type="inferred from homology"/>
<comment type="function">
    <text evidence="4">Catalyzes the reduction of 1-pyrroline-5-carboxylate (PCA) to L-proline.</text>
</comment>
<keyword evidence="4 6" id="KW-0641">Proline biosynthesis</keyword>
<dbReference type="EMBL" id="AP024488">
    <property type="protein sequence ID" value="BCS98972.1"/>
    <property type="molecule type" value="Genomic_DNA"/>
</dbReference>
<dbReference type="Gene3D" id="3.40.50.720">
    <property type="entry name" value="NAD(P)-binding Rossmann-like Domain"/>
    <property type="match status" value="1"/>
</dbReference>